<dbReference type="PANTHER" id="PTHR24208">
    <property type="entry name" value="LIM/HOMEOBOX PROTEIN LHX"/>
    <property type="match status" value="1"/>
</dbReference>
<feature type="region of interest" description="Disordered" evidence="14">
    <location>
        <begin position="73"/>
        <end position="137"/>
    </location>
</feature>
<feature type="compositionally biased region" description="Low complexity" evidence="14">
    <location>
        <begin position="85"/>
        <end position="96"/>
    </location>
</feature>
<dbReference type="Gene3D" id="2.10.110.10">
    <property type="entry name" value="Cysteine Rich Protein"/>
    <property type="match status" value="1"/>
</dbReference>
<feature type="compositionally biased region" description="Basic and acidic residues" evidence="14">
    <location>
        <begin position="99"/>
        <end position="115"/>
    </location>
</feature>
<dbReference type="InterPro" id="IPR017970">
    <property type="entry name" value="Homeobox_CS"/>
</dbReference>
<evidence type="ECO:0000256" key="14">
    <source>
        <dbReference type="SAM" id="MobiDB-lite"/>
    </source>
</evidence>
<keyword evidence="4 12" id="KW-0862">Zinc</keyword>
<dbReference type="InterPro" id="IPR001781">
    <property type="entry name" value="Znf_LIM"/>
</dbReference>
<keyword evidence="3" id="KW-0677">Repeat</keyword>
<evidence type="ECO:0000313" key="17">
    <source>
        <dbReference type="EMBL" id="RMC10615.1"/>
    </source>
</evidence>
<keyword evidence="7 11" id="KW-0371">Homeobox</keyword>
<evidence type="ECO:0000256" key="1">
    <source>
        <dbReference type="ARBA" id="ARBA00004123"/>
    </source>
</evidence>
<keyword evidence="5 12" id="KW-0440">LIM domain</keyword>
<dbReference type="FunFam" id="1.10.10.60:FF:000075">
    <property type="entry name" value="LIM/homeobox protein Lhx1"/>
    <property type="match status" value="1"/>
</dbReference>
<name>A0A3M0KC07_HIRRU</name>
<evidence type="ECO:0000256" key="5">
    <source>
        <dbReference type="ARBA" id="ARBA00023038"/>
    </source>
</evidence>
<organism evidence="17 18">
    <name type="scientific">Hirundo rustica rustica</name>
    <dbReference type="NCBI Taxonomy" id="333673"/>
    <lineage>
        <taxon>Eukaryota</taxon>
        <taxon>Metazoa</taxon>
        <taxon>Chordata</taxon>
        <taxon>Craniata</taxon>
        <taxon>Vertebrata</taxon>
        <taxon>Euteleostomi</taxon>
        <taxon>Archelosauria</taxon>
        <taxon>Archosauria</taxon>
        <taxon>Dinosauria</taxon>
        <taxon>Saurischia</taxon>
        <taxon>Theropoda</taxon>
        <taxon>Coelurosauria</taxon>
        <taxon>Aves</taxon>
        <taxon>Neognathae</taxon>
        <taxon>Neoaves</taxon>
        <taxon>Telluraves</taxon>
        <taxon>Australaves</taxon>
        <taxon>Passeriformes</taxon>
        <taxon>Sylvioidea</taxon>
        <taxon>Hirundinidae</taxon>
        <taxon>Hirundo</taxon>
    </lineage>
</organism>
<reference evidence="17 18" key="1">
    <citation type="submission" date="2018-07" db="EMBL/GenBank/DDBJ databases">
        <title>A high quality draft genome assembly of the barn swallow (H. rustica rustica).</title>
        <authorList>
            <person name="Formenti G."/>
            <person name="Chiara M."/>
            <person name="Poveda L."/>
            <person name="Francoijs K.-J."/>
            <person name="Bonisoli-Alquati A."/>
            <person name="Canova L."/>
            <person name="Gianfranceschi L."/>
            <person name="Horner D.S."/>
            <person name="Saino N."/>
        </authorList>
    </citation>
    <scope>NUCLEOTIDE SEQUENCE [LARGE SCALE GENOMIC DNA]</scope>
    <source>
        <strain evidence="17">Chelidonia</strain>
        <tissue evidence="17">Blood</tissue>
    </source>
</reference>
<keyword evidence="18" id="KW-1185">Reference proteome</keyword>
<dbReference type="InterPro" id="IPR009057">
    <property type="entry name" value="Homeodomain-like_sf"/>
</dbReference>
<comment type="caution">
    <text evidence="17">The sequence shown here is derived from an EMBL/GenBank/DDBJ whole genome shotgun (WGS) entry which is preliminary data.</text>
</comment>
<dbReference type="SUPFAM" id="SSF57716">
    <property type="entry name" value="Glucocorticoid receptor-like (DNA-binding domain)"/>
    <property type="match status" value="1"/>
</dbReference>
<gene>
    <name evidence="17" type="ORF">DUI87_12326</name>
</gene>
<dbReference type="GO" id="GO:0005634">
    <property type="term" value="C:nucleus"/>
    <property type="evidence" value="ECO:0007669"/>
    <property type="project" value="UniProtKB-SubCell"/>
</dbReference>
<dbReference type="GO" id="GO:0009653">
    <property type="term" value="P:anatomical structure morphogenesis"/>
    <property type="evidence" value="ECO:0007669"/>
    <property type="project" value="UniProtKB-ARBA"/>
</dbReference>
<feature type="domain" description="LIM zinc-binding" evidence="15">
    <location>
        <begin position="9"/>
        <end position="72"/>
    </location>
</feature>
<proteinExistence type="predicted"/>
<feature type="region of interest" description="Disordered" evidence="14">
    <location>
        <begin position="242"/>
        <end position="321"/>
    </location>
</feature>
<evidence type="ECO:0000256" key="8">
    <source>
        <dbReference type="ARBA" id="ARBA00023242"/>
    </source>
</evidence>
<keyword evidence="6 11" id="KW-0238">DNA-binding</keyword>
<dbReference type="InterPro" id="IPR049619">
    <property type="entry name" value="Lhx1/5_LIM2"/>
</dbReference>
<evidence type="ECO:0000256" key="4">
    <source>
        <dbReference type="ARBA" id="ARBA00022833"/>
    </source>
</evidence>
<dbReference type="SMART" id="SM00132">
    <property type="entry name" value="LIM"/>
    <property type="match status" value="1"/>
</dbReference>
<evidence type="ECO:0000256" key="13">
    <source>
        <dbReference type="RuleBase" id="RU000682"/>
    </source>
</evidence>
<dbReference type="SUPFAM" id="SSF46689">
    <property type="entry name" value="Homeodomain-like"/>
    <property type="match status" value="1"/>
</dbReference>
<evidence type="ECO:0000256" key="10">
    <source>
        <dbReference type="ARBA" id="ARBA00042641"/>
    </source>
</evidence>
<accession>A0A3M0KC07</accession>
<feature type="DNA-binding region" description="Homeobox" evidence="11">
    <location>
        <begin position="128"/>
        <end position="187"/>
    </location>
</feature>
<dbReference type="GO" id="GO:0008270">
    <property type="term" value="F:zinc ion binding"/>
    <property type="evidence" value="ECO:0007669"/>
    <property type="project" value="InterPro"/>
</dbReference>
<keyword evidence="8 11" id="KW-0539">Nucleus</keyword>
<dbReference type="Gene3D" id="1.10.10.60">
    <property type="entry name" value="Homeodomain-like"/>
    <property type="match status" value="1"/>
</dbReference>
<dbReference type="PANTHER" id="PTHR24208:SF106">
    <property type="entry name" value="LIM_HOMEOBOX PROTEIN LHX1"/>
    <property type="match status" value="1"/>
</dbReference>
<dbReference type="GO" id="GO:0030182">
    <property type="term" value="P:neuron differentiation"/>
    <property type="evidence" value="ECO:0007669"/>
    <property type="project" value="TreeGrafter"/>
</dbReference>
<dbReference type="PROSITE" id="PS00478">
    <property type="entry name" value="LIM_DOMAIN_1"/>
    <property type="match status" value="1"/>
</dbReference>
<feature type="compositionally biased region" description="Polar residues" evidence="14">
    <location>
        <begin position="73"/>
        <end position="84"/>
    </location>
</feature>
<evidence type="ECO:0000259" key="15">
    <source>
        <dbReference type="PROSITE" id="PS50023"/>
    </source>
</evidence>
<dbReference type="CDD" id="cd09375">
    <property type="entry name" value="LIM2_Lhx1_Lhx5"/>
    <property type="match status" value="1"/>
</dbReference>
<dbReference type="PROSITE" id="PS50023">
    <property type="entry name" value="LIM_DOMAIN_2"/>
    <property type="match status" value="1"/>
</dbReference>
<protein>
    <recommendedName>
        <fullName evidence="9">LIM/homeobox protein Lhx1</fullName>
    </recommendedName>
    <alternativeName>
        <fullName evidence="10">Homeobox protein Lim-1</fullName>
    </alternativeName>
</protein>
<dbReference type="Pfam" id="PF00412">
    <property type="entry name" value="LIM"/>
    <property type="match status" value="1"/>
</dbReference>
<feature type="domain" description="Homeobox" evidence="16">
    <location>
        <begin position="126"/>
        <end position="186"/>
    </location>
</feature>
<dbReference type="GO" id="GO:0000981">
    <property type="term" value="F:DNA-binding transcription factor activity, RNA polymerase II-specific"/>
    <property type="evidence" value="ECO:0007669"/>
    <property type="project" value="InterPro"/>
</dbReference>
<dbReference type="AlphaFoldDB" id="A0A3M0KC07"/>
<dbReference type="GO" id="GO:0000977">
    <property type="term" value="F:RNA polymerase II transcription regulatory region sequence-specific DNA binding"/>
    <property type="evidence" value="ECO:0007669"/>
    <property type="project" value="TreeGrafter"/>
</dbReference>
<evidence type="ECO:0000259" key="16">
    <source>
        <dbReference type="PROSITE" id="PS50071"/>
    </source>
</evidence>
<comment type="subcellular location">
    <subcellularLocation>
        <location evidence="1 11 13">Nucleus</location>
    </subcellularLocation>
</comment>
<evidence type="ECO:0000313" key="18">
    <source>
        <dbReference type="Proteomes" id="UP000269221"/>
    </source>
</evidence>
<dbReference type="PROSITE" id="PS00027">
    <property type="entry name" value="HOMEOBOX_1"/>
    <property type="match status" value="1"/>
</dbReference>
<dbReference type="SMART" id="SM00389">
    <property type="entry name" value="HOX"/>
    <property type="match status" value="1"/>
</dbReference>
<dbReference type="PROSITE" id="PS50071">
    <property type="entry name" value="HOMEOBOX_2"/>
    <property type="match status" value="1"/>
</dbReference>
<dbReference type="CDD" id="cd00086">
    <property type="entry name" value="homeodomain"/>
    <property type="match status" value="1"/>
</dbReference>
<feature type="compositionally biased region" description="Pro residues" evidence="14">
    <location>
        <begin position="300"/>
        <end position="310"/>
    </location>
</feature>
<dbReference type="OrthoDB" id="10068367at2759"/>
<dbReference type="InterPro" id="IPR050453">
    <property type="entry name" value="LIM_Homeobox_TF"/>
</dbReference>
<evidence type="ECO:0000256" key="12">
    <source>
        <dbReference type="PROSITE-ProRule" id="PRU00125"/>
    </source>
</evidence>
<evidence type="ECO:0000256" key="3">
    <source>
        <dbReference type="ARBA" id="ARBA00022737"/>
    </source>
</evidence>
<dbReference type="Proteomes" id="UP000269221">
    <property type="component" value="Unassembled WGS sequence"/>
</dbReference>
<evidence type="ECO:0000256" key="6">
    <source>
        <dbReference type="ARBA" id="ARBA00023125"/>
    </source>
</evidence>
<dbReference type="InterPro" id="IPR001356">
    <property type="entry name" value="HD"/>
</dbReference>
<evidence type="ECO:0000256" key="2">
    <source>
        <dbReference type="ARBA" id="ARBA00022723"/>
    </source>
</evidence>
<evidence type="ECO:0000256" key="9">
    <source>
        <dbReference type="ARBA" id="ARBA00040542"/>
    </source>
</evidence>
<evidence type="ECO:0000256" key="7">
    <source>
        <dbReference type="ARBA" id="ARBA00023155"/>
    </source>
</evidence>
<dbReference type="EMBL" id="QRBI01000111">
    <property type="protein sequence ID" value="RMC10615.1"/>
    <property type="molecule type" value="Genomic_DNA"/>
</dbReference>
<keyword evidence="2 12" id="KW-0479">Metal-binding</keyword>
<dbReference type="Pfam" id="PF00046">
    <property type="entry name" value="Homeodomain"/>
    <property type="match status" value="1"/>
</dbReference>
<dbReference type="STRING" id="333673.A0A3M0KC07"/>
<dbReference type="FunFam" id="2.10.110.10:FF:000046">
    <property type="entry name" value="LIM/homeobox protein Lhx1"/>
    <property type="match status" value="1"/>
</dbReference>
<sequence>MRGGRCFGTKCAGCAQGISPSDLVRRARSKVFHLNCFTCMMCNKQLSTGEELYIIDENKFVCKEDYLNNSNTAKENSLHSATTGSDPSLSPDSQDPSQDDAKDSESANVSDKETGSNENDDQNLGAKRRGPRTTIKAKQLETLKAAFAATPKPTRHIREQLAQETGLNMRVIQVWFQNRRSKERRMKQLSALGARRHAFFRSPRRMRPLVDRLEPGELIPNGPFSFYGDYQSEYYGPGSNYDFFPQGPPSSQAQTPVDLPFVPSSGPSGTPLGAMDHPLPGHHPSSEAQRFTDIMSHPPGDSPSPEPNLPGPLHSMSAEVFGPSPPFSSISVNGGANYGNHLSHPPEMNEAAVW</sequence>
<evidence type="ECO:0000256" key="11">
    <source>
        <dbReference type="PROSITE-ProRule" id="PRU00108"/>
    </source>
</evidence>